<name>Q23WP2_TETTS</name>
<keyword evidence="3 6" id="KW-0812">Transmembrane</keyword>
<dbReference type="GO" id="GO:0009306">
    <property type="term" value="P:protein secretion"/>
    <property type="evidence" value="ECO:0007669"/>
    <property type="project" value="TreeGrafter"/>
</dbReference>
<feature type="transmembrane region" description="Helical" evidence="6">
    <location>
        <begin position="118"/>
        <end position="140"/>
    </location>
</feature>
<comment type="similarity">
    <text evidence="2 6">Belongs to the TVP23 family.</text>
</comment>
<dbReference type="EMBL" id="GG662607">
    <property type="protein sequence ID" value="EAS00938.4"/>
    <property type="molecule type" value="Genomic_DNA"/>
</dbReference>
<keyword evidence="4 6" id="KW-1133">Transmembrane helix</keyword>
<evidence type="ECO:0000313" key="8">
    <source>
        <dbReference type="Proteomes" id="UP000009168"/>
    </source>
</evidence>
<evidence type="ECO:0000256" key="6">
    <source>
        <dbReference type="RuleBase" id="RU361206"/>
    </source>
</evidence>
<dbReference type="GO" id="GO:0016192">
    <property type="term" value="P:vesicle-mediated transport"/>
    <property type="evidence" value="ECO:0007669"/>
    <property type="project" value="TreeGrafter"/>
</dbReference>
<evidence type="ECO:0000256" key="2">
    <source>
        <dbReference type="ARBA" id="ARBA00005467"/>
    </source>
</evidence>
<evidence type="ECO:0000256" key="3">
    <source>
        <dbReference type="ARBA" id="ARBA00022692"/>
    </source>
</evidence>
<feature type="transmembrane region" description="Helical" evidence="6">
    <location>
        <begin position="231"/>
        <end position="250"/>
    </location>
</feature>
<keyword evidence="5 6" id="KW-0472">Membrane</keyword>
<dbReference type="KEGG" id="tet:TTHERM_00923030"/>
<evidence type="ECO:0000256" key="1">
    <source>
        <dbReference type="ARBA" id="ARBA00004141"/>
    </source>
</evidence>
<dbReference type="InterPro" id="IPR008564">
    <property type="entry name" value="TVP23-like"/>
</dbReference>
<dbReference type="RefSeq" id="XP_001021183.4">
    <property type="nucleotide sequence ID" value="XM_001021183.4"/>
</dbReference>
<dbReference type="GO" id="GO:0000139">
    <property type="term" value="C:Golgi membrane"/>
    <property type="evidence" value="ECO:0007669"/>
    <property type="project" value="TreeGrafter"/>
</dbReference>
<dbReference type="eggNOG" id="KOG3195">
    <property type="taxonomic scope" value="Eukaryota"/>
</dbReference>
<dbReference type="PANTHER" id="PTHR13019">
    <property type="entry name" value="GOLGI APPARATUS MEMBRANE PROTEIN TVP23"/>
    <property type="match status" value="1"/>
</dbReference>
<protein>
    <recommendedName>
        <fullName evidence="6">Golgi apparatus membrane protein TVP23 homolog</fullName>
    </recommendedName>
</protein>
<dbReference type="AlphaFoldDB" id="Q23WP2"/>
<evidence type="ECO:0000313" key="7">
    <source>
        <dbReference type="EMBL" id="EAS00938.4"/>
    </source>
</evidence>
<dbReference type="GeneID" id="7841373"/>
<dbReference type="HOGENOM" id="CLU_077281_0_0_1"/>
<keyword evidence="8" id="KW-1185">Reference proteome</keyword>
<dbReference type="OrthoDB" id="2151161at2759"/>
<dbReference type="FunCoup" id="Q23WP2">
    <property type="interactions" value="86"/>
</dbReference>
<dbReference type="PANTHER" id="PTHR13019:SF7">
    <property type="entry name" value="GOLGI APPARATUS MEMBRANE PROTEIN TVP23"/>
    <property type="match status" value="1"/>
</dbReference>
<dbReference type="Pfam" id="PF05832">
    <property type="entry name" value="DUF846"/>
    <property type="match status" value="1"/>
</dbReference>
<feature type="transmembrane region" description="Helical" evidence="6">
    <location>
        <begin position="204"/>
        <end position="225"/>
    </location>
</feature>
<dbReference type="STRING" id="312017.Q23WP2"/>
<evidence type="ECO:0000256" key="4">
    <source>
        <dbReference type="ARBA" id="ARBA00022989"/>
    </source>
</evidence>
<reference evidence="8" key="1">
    <citation type="journal article" date="2006" name="PLoS Biol.">
        <title>Macronuclear genome sequence of the ciliate Tetrahymena thermophila, a model eukaryote.</title>
        <authorList>
            <person name="Eisen J.A."/>
            <person name="Coyne R.S."/>
            <person name="Wu M."/>
            <person name="Wu D."/>
            <person name="Thiagarajan M."/>
            <person name="Wortman J.R."/>
            <person name="Badger J.H."/>
            <person name="Ren Q."/>
            <person name="Amedeo P."/>
            <person name="Jones K.M."/>
            <person name="Tallon L.J."/>
            <person name="Delcher A.L."/>
            <person name="Salzberg S.L."/>
            <person name="Silva J.C."/>
            <person name="Haas B.J."/>
            <person name="Majoros W.H."/>
            <person name="Farzad M."/>
            <person name="Carlton J.M."/>
            <person name="Smith R.K. Jr."/>
            <person name="Garg J."/>
            <person name="Pearlman R.E."/>
            <person name="Karrer K.M."/>
            <person name="Sun L."/>
            <person name="Manning G."/>
            <person name="Elde N.C."/>
            <person name="Turkewitz A.P."/>
            <person name="Asai D.J."/>
            <person name="Wilkes D.E."/>
            <person name="Wang Y."/>
            <person name="Cai H."/>
            <person name="Collins K."/>
            <person name="Stewart B.A."/>
            <person name="Lee S.R."/>
            <person name="Wilamowska K."/>
            <person name="Weinberg Z."/>
            <person name="Ruzzo W.L."/>
            <person name="Wloga D."/>
            <person name="Gaertig J."/>
            <person name="Frankel J."/>
            <person name="Tsao C.-C."/>
            <person name="Gorovsky M.A."/>
            <person name="Keeling P.J."/>
            <person name="Waller R.F."/>
            <person name="Patron N.J."/>
            <person name="Cherry J.M."/>
            <person name="Stover N.A."/>
            <person name="Krieger C.J."/>
            <person name="del Toro C."/>
            <person name="Ryder H.F."/>
            <person name="Williamson S.C."/>
            <person name="Barbeau R.A."/>
            <person name="Hamilton E.P."/>
            <person name="Orias E."/>
        </authorList>
    </citation>
    <scope>NUCLEOTIDE SEQUENCE [LARGE SCALE GENOMIC DNA]</scope>
    <source>
        <strain evidence="8">SB210</strain>
    </source>
</reference>
<organism evidence="7 8">
    <name type="scientific">Tetrahymena thermophila (strain SB210)</name>
    <dbReference type="NCBI Taxonomy" id="312017"/>
    <lineage>
        <taxon>Eukaryota</taxon>
        <taxon>Sar</taxon>
        <taxon>Alveolata</taxon>
        <taxon>Ciliophora</taxon>
        <taxon>Intramacronucleata</taxon>
        <taxon>Oligohymenophorea</taxon>
        <taxon>Hymenostomatida</taxon>
        <taxon>Tetrahymenina</taxon>
        <taxon>Tetrahymenidae</taxon>
        <taxon>Tetrahymena</taxon>
    </lineage>
</organism>
<proteinExistence type="inferred from homology"/>
<sequence>MADLQGGNFYAKQTEQIANQLTGQANNFYQSNLLTNDNMAVLRNSQKYVPKENVDAFAQFLQMQHQQGNVDPQSMLKSAVQLQKQQQDQNNMQLANFAEKGEQALMKRLDFSKSNHPTACFFHLLFKALALICHLILSIFMDTLKVHYFIIIFSSLDFWVVKNITGRLLIGLRWWSEQQSDNTTKWVFECKINQNEINSFNFNVFWSLQIIAVLSWATLLVINVIGFDIGDSAVCAFSLFTTFWNAYYFYKCNTKQKQGLKKLASELQSDIPLNFMSGSLRFPL</sequence>
<accession>Q23WP2</accession>
<gene>
    <name evidence="7" type="ORF">TTHERM_00923030</name>
</gene>
<comment type="subcellular location">
    <subcellularLocation>
        <location evidence="1 6">Membrane</location>
        <topology evidence="1 6">Multi-pass membrane protein</topology>
    </subcellularLocation>
</comment>
<dbReference type="Proteomes" id="UP000009168">
    <property type="component" value="Unassembled WGS sequence"/>
</dbReference>
<dbReference type="InParanoid" id="Q23WP2"/>
<evidence type="ECO:0000256" key="5">
    <source>
        <dbReference type="ARBA" id="ARBA00023136"/>
    </source>
</evidence>